<dbReference type="GeneID" id="94295552"/>
<feature type="transmembrane region" description="Helical" evidence="7">
    <location>
        <begin position="301"/>
        <end position="322"/>
    </location>
</feature>
<keyword evidence="4 7" id="KW-0812">Transmembrane</keyword>
<keyword evidence="5 7" id="KW-1133">Transmembrane helix</keyword>
<name>A0A9P8S0T8_9EUKA</name>
<dbReference type="PANTHER" id="PTHR10981:SF0">
    <property type="entry name" value="BATTENIN"/>
    <property type="match status" value="1"/>
</dbReference>
<feature type="transmembrane region" description="Helical" evidence="7">
    <location>
        <begin position="21"/>
        <end position="41"/>
    </location>
</feature>
<dbReference type="InterPro" id="IPR003492">
    <property type="entry name" value="Battenin_disease_Cln3"/>
</dbReference>
<dbReference type="GO" id="GO:0016020">
    <property type="term" value="C:membrane"/>
    <property type="evidence" value="ECO:0007669"/>
    <property type="project" value="UniProtKB-UniRule"/>
</dbReference>
<evidence type="ECO:0000313" key="8">
    <source>
        <dbReference type="EMBL" id="KAH0575992.1"/>
    </source>
</evidence>
<feature type="transmembrane region" description="Helical" evidence="7">
    <location>
        <begin position="334"/>
        <end position="357"/>
    </location>
</feature>
<dbReference type="GO" id="GO:0051453">
    <property type="term" value="P:regulation of intracellular pH"/>
    <property type="evidence" value="ECO:0007669"/>
    <property type="project" value="TreeGrafter"/>
</dbReference>
<evidence type="ECO:0000256" key="2">
    <source>
        <dbReference type="ARBA" id="ARBA00007467"/>
    </source>
</evidence>
<keyword evidence="9" id="KW-1185">Reference proteome</keyword>
<feature type="transmembrane region" description="Helical" evidence="7">
    <location>
        <begin position="84"/>
        <end position="116"/>
    </location>
</feature>
<dbReference type="PANTHER" id="PTHR10981">
    <property type="entry name" value="BATTENIN"/>
    <property type="match status" value="1"/>
</dbReference>
<dbReference type="GO" id="GO:0012505">
    <property type="term" value="C:endomembrane system"/>
    <property type="evidence" value="ECO:0007669"/>
    <property type="project" value="UniProtKB-SubCell"/>
</dbReference>
<reference evidence="8 9" key="1">
    <citation type="journal article" date="2014" name="PLoS Genet.">
        <title>The Genome of Spironucleus salmonicida Highlights a Fish Pathogen Adapted to Fluctuating Environments.</title>
        <authorList>
            <person name="Xu F."/>
            <person name="Jerlstrom-Hultqvist J."/>
            <person name="Einarsson E."/>
            <person name="Astvaldsson A."/>
            <person name="Svard S.G."/>
            <person name="Andersson J.O."/>
        </authorList>
    </citation>
    <scope>NUCLEOTIDE SEQUENCE [LARGE SCALE GENOMIC DNA]</scope>
    <source>
        <strain evidence="8 9">ATCC 50377</strain>
    </source>
</reference>
<sequence length="406" mass="44813">MDKDKTEAKPKVVHEHILTRIAFIIIGTMNNFGYVVGISAALDLVGKSFPKGILLFCDIFPAFFISCIYPMIHQYLNIKYIAPILSIIGSIGYILAGLSTTFGTWAGLVGVIFFSIQSSGEGPFLAYSGSFLPDCSAMYCVGTGLVGLLGSGFYALLTSVLHIRFEIILYSFAFLPLVLNLALWMTTLKPCIKAQLDNEEVESGAVTNNTSISSAVALDDNTAEVEALEDHSVKSKLQTVARNWMAYLSLLLIFICQYSITAGINPTMIFHGDEKIYYKFAAFFLQGGVLIARSTTTLFSVPYWTLPLFSLSGWGLFVLFALQSVYRFIYSIWVMLIFVPFIGICSGFCYSNTIWWMQKRNPLKGERSFALSFSGMVTNFGICIATAVGIGMELLLKAQHPADWAE</sequence>
<feature type="transmembrane region" description="Helical" evidence="7">
    <location>
        <begin position="244"/>
        <end position="264"/>
    </location>
</feature>
<feature type="transmembrane region" description="Helical" evidence="7">
    <location>
        <begin position="53"/>
        <end position="72"/>
    </location>
</feature>
<gene>
    <name evidence="8" type="ORF">SS50377_21529</name>
</gene>
<comment type="caution">
    <text evidence="8">The sequence shown here is derived from an EMBL/GenBank/DDBJ whole genome shotgun (WGS) entry which is preliminary data.</text>
</comment>
<comment type="similarity">
    <text evidence="2 7">Belongs to the battenin family.</text>
</comment>
<dbReference type="InterPro" id="IPR036259">
    <property type="entry name" value="MFS_trans_sf"/>
</dbReference>
<keyword evidence="3" id="KW-0813">Transport</keyword>
<feature type="transmembrane region" description="Helical" evidence="7">
    <location>
        <begin position="136"/>
        <end position="155"/>
    </location>
</feature>
<evidence type="ECO:0000256" key="4">
    <source>
        <dbReference type="ARBA" id="ARBA00022692"/>
    </source>
</evidence>
<evidence type="ECO:0000256" key="6">
    <source>
        <dbReference type="ARBA" id="ARBA00023136"/>
    </source>
</evidence>
<dbReference type="Proteomes" id="UP000018208">
    <property type="component" value="Unassembled WGS sequence"/>
</dbReference>
<evidence type="ECO:0000256" key="1">
    <source>
        <dbReference type="ARBA" id="ARBA00004127"/>
    </source>
</evidence>
<dbReference type="RefSeq" id="XP_067766765.1">
    <property type="nucleotide sequence ID" value="XM_067905448.1"/>
</dbReference>
<dbReference type="EMBL" id="AUWU02000002">
    <property type="protein sequence ID" value="KAH0575992.1"/>
    <property type="molecule type" value="Genomic_DNA"/>
</dbReference>
<keyword evidence="6 7" id="KW-0472">Membrane</keyword>
<dbReference type="GO" id="GO:0005773">
    <property type="term" value="C:vacuole"/>
    <property type="evidence" value="ECO:0007669"/>
    <property type="project" value="TreeGrafter"/>
</dbReference>
<evidence type="ECO:0000256" key="7">
    <source>
        <dbReference type="RuleBase" id="RU361113"/>
    </source>
</evidence>
<evidence type="ECO:0000256" key="5">
    <source>
        <dbReference type="ARBA" id="ARBA00022989"/>
    </source>
</evidence>
<accession>A0A9P8S0T8</accession>
<dbReference type="Pfam" id="PF02487">
    <property type="entry name" value="CLN3"/>
    <property type="match status" value="1"/>
</dbReference>
<dbReference type="KEGG" id="ssao:94295552"/>
<dbReference type="AlphaFoldDB" id="A0A9P8S0T8"/>
<dbReference type="OrthoDB" id="5965864at2759"/>
<evidence type="ECO:0000256" key="3">
    <source>
        <dbReference type="ARBA" id="ARBA00022448"/>
    </source>
</evidence>
<dbReference type="PRINTS" id="PR01315">
    <property type="entry name" value="BATTENIN"/>
</dbReference>
<proteinExistence type="inferred from homology"/>
<evidence type="ECO:0000313" key="9">
    <source>
        <dbReference type="Proteomes" id="UP000018208"/>
    </source>
</evidence>
<feature type="transmembrane region" description="Helical" evidence="7">
    <location>
        <begin position="276"/>
        <end position="295"/>
    </location>
</feature>
<feature type="transmembrane region" description="Helical" evidence="7">
    <location>
        <begin position="167"/>
        <end position="186"/>
    </location>
</feature>
<dbReference type="SUPFAM" id="SSF103473">
    <property type="entry name" value="MFS general substrate transporter"/>
    <property type="match status" value="1"/>
</dbReference>
<comment type="subcellular location">
    <subcellularLocation>
        <location evidence="1">Endomembrane system</location>
        <topology evidence="1">Multi-pass membrane protein</topology>
    </subcellularLocation>
</comment>
<feature type="transmembrane region" description="Helical" evidence="7">
    <location>
        <begin position="369"/>
        <end position="390"/>
    </location>
</feature>
<protein>
    <submittedName>
        <fullName evidence="8">CLN3 protein</fullName>
    </submittedName>
</protein>
<organism evidence="8 9">
    <name type="scientific">Spironucleus salmonicida</name>
    <dbReference type="NCBI Taxonomy" id="348837"/>
    <lineage>
        <taxon>Eukaryota</taxon>
        <taxon>Metamonada</taxon>
        <taxon>Diplomonadida</taxon>
        <taxon>Hexamitidae</taxon>
        <taxon>Hexamitinae</taxon>
        <taxon>Spironucleus</taxon>
    </lineage>
</organism>